<evidence type="ECO:0000313" key="1">
    <source>
        <dbReference type="EMBL" id="CEJ81847.1"/>
    </source>
</evidence>
<accession>A0A0A1T6B4</accession>
<keyword evidence="2" id="KW-1185">Reference proteome</keyword>
<protein>
    <submittedName>
        <fullName evidence="1">Uncharacterized protein</fullName>
    </submittedName>
</protein>
<reference evidence="1 2" key="1">
    <citation type="journal article" date="2015" name="Genome Announc.">
        <title>Draft Genome Sequence and Gene Annotation of the Entomopathogenic Fungus Verticillium hemipterigenum.</title>
        <authorList>
            <person name="Horn F."/>
            <person name="Habel A."/>
            <person name="Scharf D.H."/>
            <person name="Dworschak J."/>
            <person name="Brakhage A.A."/>
            <person name="Guthke R."/>
            <person name="Hertweck C."/>
            <person name="Linde J."/>
        </authorList>
    </citation>
    <scope>NUCLEOTIDE SEQUENCE [LARGE SCALE GENOMIC DNA]</scope>
</reference>
<dbReference type="Proteomes" id="UP000039046">
    <property type="component" value="Unassembled WGS sequence"/>
</dbReference>
<sequence length="224" mass="26772">MPRPWIFFDFARGSGYSGRPHSYSVSFCTTFITDLPREAEACREARRLFEPMLLPERYVTEPVWFNFATDTVFCWFDEVERFWKDDLYKKIQNLALTIRSGDTEYCFENVLLGFGPFEPIHYLAQFTSLKNITFNVIETELTCDTWEPGAKWNHWLEEWFHAYHIKRDFYCLNESSPFNIYIVCQSAPTEEWVTPETCHRVYETLMKKKAAFMEAEERHLLARK</sequence>
<dbReference type="AlphaFoldDB" id="A0A0A1T6B4"/>
<gene>
    <name evidence="1" type="ORF">VHEMI01956</name>
</gene>
<proteinExistence type="predicted"/>
<organism evidence="1 2">
    <name type="scientific">[Torrubiella] hemipterigena</name>
    <dbReference type="NCBI Taxonomy" id="1531966"/>
    <lineage>
        <taxon>Eukaryota</taxon>
        <taxon>Fungi</taxon>
        <taxon>Dikarya</taxon>
        <taxon>Ascomycota</taxon>
        <taxon>Pezizomycotina</taxon>
        <taxon>Sordariomycetes</taxon>
        <taxon>Hypocreomycetidae</taxon>
        <taxon>Hypocreales</taxon>
        <taxon>Clavicipitaceae</taxon>
        <taxon>Clavicipitaceae incertae sedis</taxon>
        <taxon>'Torrubiella' clade</taxon>
    </lineage>
</organism>
<evidence type="ECO:0000313" key="2">
    <source>
        <dbReference type="Proteomes" id="UP000039046"/>
    </source>
</evidence>
<dbReference type="EMBL" id="CDHN01000001">
    <property type="protein sequence ID" value="CEJ81847.1"/>
    <property type="molecule type" value="Genomic_DNA"/>
</dbReference>
<name>A0A0A1T6B4_9HYPO</name>
<dbReference type="HOGENOM" id="CLU_1235799_0_0_1"/>